<name>A0A9W4S5R5_9PEZI</name>
<dbReference type="PANTHER" id="PTHR39697:SF1">
    <property type="entry name" value="RICIN B LECTIN DOMAIN-CONTAINING PROTEIN"/>
    <property type="match status" value="1"/>
</dbReference>
<evidence type="ECO:0000313" key="1">
    <source>
        <dbReference type="EMBL" id="CAI0653628.1"/>
    </source>
</evidence>
<dbReference type="EMBL" id="CAMGZC010001754">
    <property type="protein sequence ID" value="CAI0653628.1"/>
    <property type="molecule type" value="Genomic_DNA"/>
</dbReference>
<dbReference type="AlphaFoldDB" id="A0A9W4S5R5"/>
<accession>A0A9W4S5R5</accession>
<sequence>MRSSDDFSTTSTVLTPPTECNTTASLWSDRGAIPWPGNTYRIIEKHTNRAITLVNDLIVIKDIEDTAKITNGYFGFQHPPSGRYMGHDGSKTLRAKATELNDWEFFTPRQHPEGGYQLLSPYCMWSQALMVLCVDEGRKTVVRRNHGTTLWEFIKV</sequence>
<dbReference type="PANTHER" id="PTHR39697">
    <property type="entry name" value="RICIN B LECTIN DOMAIN-CONTAINING PROTEIN-RELATED"/>
    <property type="match status" value="1"/>
</dbReference>
<dbReference type="SUPFAM" id="SSF50405">
    <property type="entry name" value="Actin-crosslinking proteins"/>
    <property type="match status" value="1"/>
</dbReference>
<proteinExistence type="predicted"/>
<keyword evidence="2" id="KW-1185">Reference proteome</keyword>
<reference evidence="1" key="1">
    <citation type="submission" date="2022-08" db="EMBL/GenBank/DDBJ databases">
        <authorList>
            <person name="Giroux E."/>
            <person name="Giroux E."/>
        </authorList>
    </citation>
    <scope>NUCLEOTIDE SEQUENCE</scope>
    <source>
        <strain evidence="1">H1091258</strain>
    </source>
</reference>
<dbReference type="Proteomes" id="UP001152533">
    <property type="component" value="Unassembled WGS sequence"/>
</dbReference>
<gene>
    <name evidence="1" type="ORF">CGXH109_LOCUS129691</name>
</gene>
<comment type="caution">
    <text evidence="1">The sequence shown here is derived from an EMBL/GenBank/DDBJ whole genome shotgun (WGS) entry which is preliminary data.</text>
</comment>
<protein>
    <submittedName>
        <fullName evidence="1">Uncharacterized protein</fullName>
    </submittedName>
</protein>
<organism evidence="1 2">
    <name type="scientific">Colletotrichum noveboracense</name>
    <dbReference type="NCBI Taxonomy" id="2664923"/>
    <lineage>
        <taxon>Eukaryota</taxon>
        <taxon>Fungi</taxon>
        <taxon>Dikarya</taxon>
        <taxon>Ascomycota</taxon>
        <taxon>Pezizomycotina</taxon>
        <taxon>Sordariomycetes</taxon>
        <taxon>Hypocreomycetidae</taxon>
        <taxon>Glomerellales</taxon>
        <taxon>Glomerellaceae</taxon>
        <taxon>Colletotrichum</taxon>
        <taxon>Colletotrichum gloeosporioides species complex</taxon>
    </lineage>
</organism>
<dbReference type="InterPro" id="IPR008999">
    <property type="entry name" value="Actin-crosslinking"/>
</dbReference>
<evidence type="ECO:0000313" key="2">
    <source>
        <dbReference type="Proteomes" id="UP001152533"/>
    </source>
</evidence>